<dbReference type="OrthoDB" id="9805504at2"/>
<dbReference type="SMART" id="SM00318">
    <property type="entry name" value="SNc"/>
    <property type="match status" value="1"/>
</dbReference>
<name>A0A2N4U8A5_9BURK</name>
<evidence type="ECO:0000256" key="1">
    <source>
        <dbReference type="ARBA" id="ARBA00022722"/>
    </source>
</evidence>
<dbReference type="EMBL" id="PDNW01000002">
    <property type="protein sequence ID" value="PLC51248.1"/>
    <property type="molecule type" value="Genomic_DNA"/>
</dbReference>
<dbReference type="GO" id="GO:0004519">
    <property type="term" value="F:endonuclease activity"/>
    <property type="evidence" value="ECO:0007669"/>
    <property type="project" value="UniProtKB-KW"/>
</dbReference>
<feature type="domain" description="TNase-like" evidence="4">
    <location>
        <begin position="32"/>
        <end position="164"/>
    </location>
</feature>
<keyword evidence="3" id="KW-0378">Hydrolase</keyword>
<dbReference type="Proteomes" id="UP000234190">
    <property type="component" value="Unassembled WGS sequence"/>
</dbReference>
<keyword evidence="6" id="KW-1185">Reference proteome</keyword>
<dbReference type="InterPro" id="IPR035437">
    <property type="entry name" value="SNase_OB-fold_sf"/>
</dbReference>
<evidence type="ECO:0000259" key="4">
    <source>
        <dbReference type="PROSITE" id="PS50830"/>
    </source>
</evidence>
<evidence type="ECO:0000256" key="3">
    <source>
        <dbReference type="ARBA" id="ARBA00022801"/>
    </source>
</evidence>
<dbReference type="PROSITE" id="PS50830">
    <property type="entry name" value="TNASE_3"/>
    <property type="match status" value="1"/>
</dbReference>
<dbReference type="PANTHER" id="PTHR12302">
    <property type="entry name" value="EBNA2 BINDING PROTEIN P100"/>
    <property type="match status" value="1"/>
</dbReference>
<reference evidence="5 6" key="1">
    <citation type="submission" date="2017-10" db="EMBL/GenBank/DDBJ databases">
        <title>Two draft genome sequences of Pusillimonas sp. strains isolated from a nitrate- and radionuclide-contaminated groundwater in Russia.</title>
        <authorList>
            <person name="Grouzdev D.S."/>
            <person name="Tourova T.P."/>
            <person name="Goeva M.A."/>
            <person name="Babich T.L."/>
            <person name="Sokolova D.S."/>
            <person name="Abdullin R."/>
            <person name="Poltaraus A.B."/>
            <person name="Toshchakov S.V."/>
            <person name="Nazina T.N."/>
        </authorList>
    </citation>
    <scope>NUCLEOTIDE SEQUENCE [LARGE SCALE GENOMIC DNA]</scope>
    <source>
        <strain evidence="5 6">JR1/69-3-13</strain>
    </source>
</reference>
<dbReference type="AlphaFoldDB" id="A0A2N4U8A5"/>
<dbReference type="InterPro" id="IPR016071">
    <property type="entry name" value="Staphylococal_nuclease_OB-fold"/>
</dbReference>
<dbReference type="GO" id="GO:0016787">
    <property type="term" value="F:hydrolase activity"/>
    <property type="evidence" value="ECO:0007669"/>
    <property type="project" value="UniProtKB-KW"/>
</dbReference>
<comment type="caution">
    <text evidence="5">The sequence shown here is derived from an EMBL/GenBank/DDBJ whole genome shotgun (WGS) entry which is preliminary data.</text>
</comment>
<evidence type="ECO:0000313" key="5">
    <source>
        <dbReference type="EMBL" id="PLC51248.1"/>
    </source>
</evidence>
<dbReference type="Pfam" id="PF00565">
    <property type="entry name" value="SNase"/>
    <property type="match status" value="1"/>
</dbReference>
<dbReference type="SUPFAM" id="SSF50199">
    <property type="entry name" value="Staphylococcal nuclease"/>
    <property type="match status" value="1"/>
</dbReference>
<keyword evidence="2" id="KW-0255">Endonuclease</keyword>
<gene>
    <name evidence="5" type="ORF">CR159_03170</name>
</gene>
<proteinExistence type="predicted"/>
<evidence type="ECO:0000313" key="6">
    <source>
        <dbReference type="Proteomes" id="UP000234190"/>
    </source>
</evidence>
<dbReference type="PANTHER" id="PTHR12302:SF3">
    <property type="entry name" value="SERINE_THREONINE-PROTEIN KINASE 31"/>
    <property type="match status" value="1"/>
</dbReference>
<evidence type="ECO:0000256" key="2">
    <source>
        <dbReference type="ARBA" id="ARBA00022759"/>
    </source>
</evidence>
<dbReference type="Gene3D" id="2.40.50.90">
    <property type="match status" value="1"/>
</dbReference>
<keyword evidence="1" id="KW-0540">Nuclease</keyword>
<organism evidence="5 6">
    <name type="scientific">Pollutimonas subterranea</name>
    <dbReference type="NCBI Taxonomy" id="2045210"/>
    <lineage>
        <taxon>Bacteria</taxon>
        <taxon>Pseudomonadati</taxon>
        <taxon>Pseudomonadota</taxon>
        <taxon>Betaproteobacteria</taxon>
        <taxon>Burkholderiales</taxon>
        <taxon>Alcaligenaceae</taxon>
        <taxon>Pollutimonas</taxon>
    </lineage>
</organism>
<sequence>MLGLAGLGSVTAFTPKTSADTASSTLPVDGNYTMVGRVVQVIDGDTFTLLVKGQQQRVRMASIDAPEIGGNPDRPGQAHGQASKKALTALIAGQTITLDCYERDRYDRNVCNVPLPGGDTANRKQVAAGMAWANMEGRGKFMRDPELPGLEQQARRAGAGVWQQARPVSPWAWRYQCWKQGQC</sequence>
<accession>A0A2N4U8A5</accession>
<protein>
    <submittedName>
        <fullName evidence="5">Nuclease</fullName>
    </submittedName>
</protein>